<keyword evidence="1" id="KW-0245">EGF-like domain</keyword>
<evidence type="ECO:0000256" key="1">
    <source>
        <dbReference type="PROSITE-ProRule" id="PRU00076"/>
    </source>
</evidence>
<dbReference type="Gene3D" id="2.10.25.10">
    <property type="entry name" value="Laminin"/>
    <property type="match status" value="1"/>
</dbReference>
<accession>A0A183EY62</accession>
<gene>
    <name evidence="3" type="ORF">GPUH_LOCUS25904</name>
</gene>
<reference evidence="5" key="1">
    <citation type="submission" date="2016-06" db="UniProtKB">
        <authorList>
            <consortium name="WormBaseParasite"/>
        </authorList>
    </citation>
    <scope>IDENTIFICATION</scope>
</reference>
<name>A0A183EY62_9BILA</name>
<dbReference type="InterPro" id="IPR000742">
    <property type="entry name" value="EGF"/>
</dbReference>
<evidence type="ECO:0000313" key="3">
    <source>
        <dbReference type="EMBL" id="VDN44833.1"/>
    </source>
</evidence>
<protein>
    <submittedName>
        <fullName evidence="5">EGF-like domain-containing protein</fullName>
    </submittedName>
</protein>
<dbReference type="WBParaSite" id="GPUH_0002593301-mRNA-1">
    <property type="protein sequence ID" value="GPUH_0002593301-mRNA-1"/>
    <property type="gene ID" value="GPUH_0002593301"/>
</dbReference>
<reference evidence="3 4" key="2">
    <citation type="submission" date="2018-11" db="EMBL/GenBank/DDBJ databases">
        <authorList>
            <consortium name="Pathogen Informatics"/>
        </authorList>
    </citation>
    <scope>NUCLEOTIDE SEQUENCE [LARGE SCALE GENOMIC DNA]</scope>
</reference>
<dbReference type="PROSITE" id="PS50026">
    <property type="entry name" value="EGF_3"/>
    <property type="match status" value="1"/>
</dbReference>
<comment type="caution">
    <text evidence="1">Lacks conserved residue(s) required for the propagation of feature annotation.</text>
</comment>
<dbReference type="OrthoDB" id="10266706at2759"/>
<evidence type="ECO:0000259" key="2">
    <source>
        <dbReference type="PROSITE" id="PS50026"/>
    </source>
</evidence>
<proteinExistence type="predicted"/>
<evidence type="ECO:0000313" key="4">
    <source>
        <dbReference type="Proteomes" id="UP000271098"/>
    </source>
</evidence>
<dbReference type="EMBL" id="UYRT01107495">
    <property type="protein sequence ID" value="VDN44833.1"/>
    <property type="molecule type" value="Genomic_DNA"/>
</dbReference>
<keyword evidence="4" id="KW-1185">Reference proteome</keyword>
<dbReference type="Proteomes" id="UP000271098">
    <property type="component" value="Unassembled WGS sequence"/>
</dbReference>
<evidence type="ECO:0000313" key="5">
    <source>
        <dbReference type="WBParaSite" id="GPUH_0002593301-mRNA-1"/>
    </source>
</evidence>
<organism evidence="5">
    <name type="scientific">Gongylonema pulchrum</name>
    <dbReference type="NCBI Taxonomy" id="637853"/>
    <lineage>
        <taxon>Eukaryota</taxon>
        <taxon>Metazoa</taxon>
        <taxon>Ecdysozoa</taxon>
        <taxon>Nematoda</taxon>
        <taxon>Chromadorea</taxon>
        <taxon>Rhabditida</taxon>
        <taxon>Spirurina</taxon>
        <taxon>Spiruromorpha</taxon>
        <taxon>Spiruroidea</taxon>
        <taxon>Gongylonematidae</taxon>
        <taxon>Gongylonema</taxon>
    </lineage>
</organism>
<sequence length="118" mass="13241">MSDSIEYLKKIFGITTECLNGGVQILKGQCKCPTFYRGNTCEDIVCANNGTLVKIPNLEPAQYVCKCPHPEYITGKHCEFVKCMNGGQLMESGYCRCSNYLYSGQFCQINNQVLNIFN</sequence>
<feature type="domain" description="EGF-like" evidence="2">
    <location>
        <begin position="37"/>
        <end position="79"/>
    </location>
</feature>
<dbReference type="AlphaFoldDB" id="A0A183EY62"/>